<dbReference type="AlphaFoldDB" id="F2TKV4"/>
<organism evidence="1">
    <name type="scientific">Ajellomyces dermatitidis (strain ATCC 18188 / CBS 674.68)</name>
    <name type="common">Blastomyces dermatitidis</name>
    <dbReference type="NCBI Taxonomy" id="653446"/>
    <lineage>
        <taxon>Eukaryota</taxon>
        <taxon>Fungi</taxon>
        <taxon>Dikarya</taxon>
        <taxon>Ascomycota</taxon>
        <taxon>Pezizomycotina</taxon>
        <taxon>Eurotiomycetes</taxon>
        <taxon>Eurotiomycetidae</taxon>
        <taxon>Onygenales</taxon>
        <taxon>Ajellomycetaceae</taxon>
        <taxon>Blastomyces</taxon>
    </lineage>
</organism>
<dbReference type="Proteomes" id="UP000007802">
    <property type="component" value="Unassembled WGS sequence"/>
</dbReference>
<dbReference type="HOGENOM" id="CLU_1547135_0_0_1"/>
<accession>F2TKV4</accession>
<sequence length="84" mass="9475">MSDAFALHDCSNNMAITGRRSQAVDLMEGIASICELLRKVWQMFVTFSELLQCVVWHHWHVSRVQSASSHRSTTTVCTANSLHV</sequence>
<reference evidence="1" key="1">
    <citation type="submission" date="2010-03" db="EMBL/GenBank/DDBJ databases">
        <title>Annotation of Blastomyces dermatitidis strain ATCC 18188.</title>
        <authorList>
            <consortium name="The Broad Institute Genome Sequencing Platform"/>
            <consortium name="Broad Institute Genome Sequencing Center for Infectious Disease."/>
            <person name="Cuomo C."/>
            <person name="Klein B."/>
            <person name="Sullivan T."/>
            <person name="Heitman J."/>
            <person name="Young S."/>
            <person name="Zeng Q."/>
            <person name="Gargeya S."/>
            <person name="Alvarado L."/>
            <person name="Berlin A.M."/>
            <person name="Chapman S.B."/>
            <person name="Chen Z."/>
            <person name="Freedman E."/>
            <person name="Gellesch M."/>
            <person name="Goldberg J."/>
            <person name="Griggs A."/>
            <person name="Gujja S."/>
            <person name="Heilman E."/>
            <person name="Heiman D."/>
            <person name="Howarth C."/>
            <person name="Mehta T."/>
            <person name="Neiman D."/>
            <person name="Pearson M."/>
            <person name="Roberts A."/>
            <person name="Saif S."/>
            <person name="Shea T."/>
            <person name="Shenoy N."/>
            <person name="Sisk P."/>
            <person name="Stolte C."/>
            <person name="Sykes S."/>
            <person name="White J."/>
            <person name="Yandava C."/>
            <person name="Haas B."/>
            <person name="Nusbaum C."/>
            <person name="Birren B."/>
        </authorList>
    </citation>
    <scope>NUCLEOTIDE SEQUENCE [LARGE SCALE GENOMIC DNA]</scope>
    <source>
        <strain evidence="1">ATCC 18188</strain>
    </source>
</reference>
<evidence type="ECO:0000313" key="1">
    <source>
        <dbReference type="EMBL" id="EGE83867.2"/>
    </source>
</evidence>
<gene>
    <name evidence="1" type="ORF">BDDG_06812</name>
</gene>
<proteinExistence type="predicted"/>
<name>F2TKV4_AJEDA</name>
<protein>
    <submittedName>
        <fullName evidence="1">Uncharacterized protein</fullName>
    </submittedName>
</protein>
<dbReference type="EMBL" id="GG749457">
    <property type="protein sequence ID" value="EGE83867.2"/>
    <property type="molecule type" value="Genomic_DNA"/>
</dbReference>